<dbReference type="PANTHER" id="PTHR43580">
    <property type="entry name" value="OXIDOREDUCTASE GLYR1-RELATED"/>
    <property type="match status" value="1"/>
</dbReference>
<evidence type="ECO:0000256" key="1">
    <source>
        <dbReference type="ARBA" id="ARBA00009080"/>
    </source>
</evidence>
<dbReference type="InterPro" id="IPR036291">
    <property type="entry name" value="NAD(P)-bd_dom_sf"/>
</dbReference>
<dbReference type="InterPro" id="IPR006115">
    <property type="entry name" value="6PGDH_NADP-bd"/>
</dbReference>
<name>A0A380P663_STRGR</name>
<organism evidence="5 6">
    <name type="scientific">Streptomyces griseus</name>
    <dbReference type="NCBI Taxonomy" id="1911"/>
    <lineage>
        <taxon>Bacteria</taxon>
        <taxon>Bacillati</taxon>
        <taxon>Actinomycetota</taxon>
        <taxon>Actinomycetes</taxon>
        <taxon>Kitasatosporales</taxon>
        <taxon>Streptomycetaceae</taxon>
        <taxon>Streptomyces</taxon>
    </lineage>
</organism>
<dbReference type="GO" id="GO:0050661">
    <property type="term" value="F:NADP binding"/>
    <property type="evidence" value="ECO:0007669"/>
    <property type="project" value="InterPro"/>
</dbReference>
<dbReference type="AlphaFoldDB" id="A0A380P663"/>
<dbReference type="EMBL" id="UHID01000007">
    <property type="protein sequence ID" value="SUP60595.1"/>
    <property type="molecule type" value="Genomic_DNA"/>
</dbReference>
<evidence type="ECO:0000313" key="5">
    <source>
        <dbReference type="EMBL" id="SUP60595.1"/>
    </source>
</evidence>
<dbReference type="Pfam" id="PF03446">
    <property type="entry name" value="NAD_binding_2"/>
    <property type="match status" value="1"/>
</dbReference>
<dbReference type="InterPro" id="IPR051265">
    <property type="entry name" value="HIBADH-related_NP60_sf"/>
</dbReference>
<dbReference type="SUPFAM" id="SSF48179">
    <property type="entry name" value="6-phosphogluconate dehydrogenase C-terminal domain-like"/>
    <property type="match status" value="1"/>
</dbReference>
<dbReference type="PANTHER" id="PTHR43580:SF2">
    <property type="entry name" value="CYTOKINE-LIKE NUCLEAR FACTOR N-PAC"/>
    <property type="match status" value="1"/>
</dbReference>
<dbReference type="Gene3D" id="1.10.1040.10">
    <property type="entry name" value="N-(1-d-carboxylethyl)-l-norvaline Dehydrogenase, domain 2"/>
    <property type="match status" value="1"/>
</dbReference>
<feature type="active site" evidence="3">
    <location>
        <position position="164"/>
    </location>
</feature>
<dbReference type="InterPro" id="IPR008927">
    <property type="entry name" value="6-PGluconate_DH-like_C_sf"/>
</dbReference>
<proteinExistence type="inferred from homology"/>
<dbReference type="GO" id="GO:0016054">
    <property type="term" value="P:organic acid catabolic process"/>
    <property type="evidence" value="ECO:0007669"/>
    <property type="project" value="UniProtKB-ARBA"/>
</dbReference>
<dbReference type="SUPFAM" id="SSF51735">
    <property type="entry name" value="NAD(P)-binding Rossmann-fold domains"/>
    <property type="match status" value="1"/>
</dbReference>
<dbReference type="InterPro" id="IPR013328">
    <property type="entry name" value="6PGD_dom2"/>
</dbReference>
<feature type="domain" description="6-phosphogluconate dehydrogenase NADP-binding" evidence="4">
    <location>
        <begin position="3"/>
        <end position="139"/>
    </location>
</feature>
<accession>A0A380P663</accession>
<keyword evidence="2 5" id="KW-0560">Oxidoreductase</keyword>
<reference evidence="5 6" key="1">
    <citation type="submission" date="2018-06" db="EMBL/GenBank/DDBJ databases">
        <authorList>
            <consortium name="Pathogen Informatics"/>
            <person name="Doyle S."/>
        </authorList>
    </citation>
    <scope>NUCLEOTIDE SEQUENCE [LARGE SCALE GENOMIC DNA]</scope>
    <source>
        <strain evidence="5 6">NCTC7807</strain>
    </source>
</reference>
<dbReference type="Proteomes" id="UP000254150">
    <property type="component" value="Unassembled WGS sequence"/>
</dbReference>
<dbReference type="GO" id="GO:0008679">
    <property type="term" value="F:2-hydroxy-3-oxopropionate reductase activity"/>
    <property type="evidence" value="ECO:0007669"/>
    <property type="project" value="UniProtKB-EC"/>
</dbReference>
<dbReference type="PIRSF" id="PIRSF000103">
    <property type="entry name" value="HIBADH"/>
    <property type="match status" value="1"/>
</dbReference>
<protein>
    <submittedName>
        <fullName evidence="5">Dehydrogenase</fullName>
        <ecNumber evidence="5">1.1.1.60</ecNumber>
    </submittedName>
</protein>
<evidence type="ECO:0000259" key="4">
    <source>
        <dbReference type="Pfam" id="PF03446"/>
    </source>
</evidence>
<comment type="similarity">
    <text evidence="1">Belongs to the HIBADH-related family.</text>
</comment>
<evidence type="ECO:0000256" key="2">
    <source>
        <dbReference type="ARBA" id="ARBA00023002"/>
    </source>
</evidence>
<dbReference type="InterPro" id="IPR015815">
    <property type="entry name" value="HIBADH-related"/>
</dbReference>
<dbReference type="Gene3D" id="3.40.50.720">
    <property type="entry name" value="NAD(P)-binding Rossmann-like Domain"/>
    <property type="match status" value="1"/>
</dbReference>
<gene>
    <name evidence="5" type="primary">garR_3</name>
    <name evidence="5" type="ORF">NCTC7807_04666</name>
</gene>
<sequence length="265" mass="26902">MERIAFLGLGSMGTPMARRLLAAGHPLTVWNRTAARAEPLRAEGARVAHSPTEAVLGVGLVVTMLSGPRALDDVTDELLPALGHGTVWVEMSTVGPNAVATLRDRLPEGVRLVDAPVMGSVDAAASGSLQVLAGGELEGPAAEVLERFGSVRRCGPSGSGAALKVVLINAVIGGVAVVAESLRLADALGVDPAGAREALAAGPMGGAVRRTLSDSAHYTVELAAKDVGLATGAARLPVLRAVGEELRSRADLAGQDLSALRNARA</sequence>
<evidence type="ECO:0000313" key="6">
    <source>
        <dbReference type="Proteomes" id="UP000254150"/>
    </source>
</evidence>
<dbReference type="RefSeq" id="WP_115069403.1">
    <property type="nucleotide sequence ID" value="NZ_UHID01000007.1"/>
</dbReference>
<dbReference type="PROSITE" id="PS00895">
    <property type="entry name" value="3_HYDROXYISOBUT_DH"/>
    <property type="match status" value="1"/>
</dbReference>
<dbReference type="InterPro" id="IPR002204">
    <property type="entry name" value="3-OH-isobutyrate_DH-rel_CS"/>
</dbReference>
<dbReference type="EC" id="1.1.1.60" evidence="5"/>
<evidence type="ECO:0000256" key="3">
    <source>
        <dbReference type="PIRSR" id="PIRSR000103-1"/>
    </source>
</evidence>